<dbReference type="EMBL" id="HACM01010195">
    <property type="protein sequence ID" value="CRZ10637.1"/>
    <property type="molecule type" value="Transcribed_RNA"/>
</dbReference>
<dbReference type="AlphaFoldDB" id="A0A0H5RAE5"/>
<reference evidence="2" key="1">
    <citation type="submission" date="2015-04" db="EMBL/GenBank/DDBJ databases">
        <title>The genome sequence of the plant pathogenic Rhizarian Plasmodiophora brassicae reveals insights in its biotrophic life cycle and the origin of chitin synthesis.</title>
        <authorList>
            <person name="Schwelm A."/>
            <person name="Fogelqvist J."/>
            <person name="Knaust A."/>
            <person name="Julke S."/>
            <person name="Lilja T."/>
            <person name="Dhandapani V."/>
            <person name="Bonilla-Rosso G."/>
            <person name="Karlsson M."/>
            <person name="Shevchenko A."/>
            <person name="Choi S.R."/>
            <person name="Kim H.G."/>
            <person name="Park J.Y."/>
            <person name="Lim Y.P."/>
            <person name="Ludwig-Muller J."/>
            <person name="Dixelius C."/>
        </authorList>
    </citation>
    <scope>NUCLEOTIDE SEQUENCE</scope>
    <source>
        <tissue evidence="2">Potato root galls</tissue>
    </source>
</reference>
<evidence type="ECO:0000313" key="2">
    <source>
        <dbReference type="EMBL" id="CRZ10637.1"/>
    </source>
</evidence>
<organism evidence="2">
    <name type="scientific">Spongospora subterranea</name>
    <dbReference type="NCBI Taxonomy" id="70186"/>
    <lineage>
        <taxon>Eukaryota</taxon>
        <taxon>Sar</taxon>
        <taxon>Rhizaria</taxon>
        <taxon>Endomyxa</taxon>
        <taxon>Phytomyxea</taxon>
        <taxon>Plasmodiophorida</taxon>
        <taxon>Plasmodiophoridae</taxon>
        <taxon>Spongospora</taxon>
    </lineage>
</organism>
<name>A0A0H5RAE5_9EUKA</name>
<proteinExistence type="predicted"/>
<dbReference type="Pfam" id="PF14768">
    <property type="entry name" value="RPA_interact_C"/>
    <property type="match status" value="1"/>
</dbReference>
<dbReference type="InterPro" id="IPR028159">
    <property type="entry name" value="RPA_interact_C_dom"/>
</dbReference>
<sequence length="213" mass="24519">TFCKVLLATGGHSRQMQNHKPRCSLKLFGQREITNFRKQHMQSAFLKRSREDRIRHVQNLRTSVRSTPDMIQFKTGFTVEELEAMLASEGLFPDEEQLQSEINAYEQSCQESDVLAENVLDTTGLAISVLCPVCQLRFIVDLPTDFFCECGNFTIKKYENLSDLNTLRQVLANVLRSHIFPCRPTFFFNVQREFILSCRNCQVNTVVLQASPM</sequence>
<feature type="domain" description="RPA-interacting protein C-terminal" evidence="1">
    <location>
        <begin position="130"/>
        <end position="203"/>
    </location>
</feature>
<protein>
    <recommendedName>
        <fullName evidence="1">RPA-interacting protein C-terminal domain-containing protein</fullName>
    </recommendedName>
</protein>
<accession>A0A0H5RAE5</accession>
<evidence type="ECO:0000259" key="1">
    <source>
        <dbReference type="Pfam" id="PF14768"/>
    </source>
</evidence>
<feature type="non-terminal residue" evidence="2">
    <location>
        <position position="1"/>
    </location>
</feature>